<reference evidence="1" key="1">
    <citation type="submission" date="2021-01" db="EMBL/GenBank/DDBJ databases">
        <authorList>
            <person name="Corre E."/>
            <person name="Pelletier E."/>
            <person name="Niang G."/>
            <person name="Scheremetjew M."/>
            <person name="Finn R."/>
            <person name="Kale V."/>
            <person name="Holt S."/>
            <person name="Cochrane G."/>
            <person name="Meng A."/>
            <person name="Brown T."/>
            <person name="Cohen L."/>
        </authorList>
    </citation>
    <scope>NUCLEOTIDE SEQUENCE</scope>
    <source>
        <strain evidence="1">CCMP1594</strain>
    </source>
</reference>
<accession>A0A7S4LJM5</accession>
<name>A0A7S4LJM5_9EUGL</name>
<organism evidence="1">
    <name type="scientific">Eutreptiella gymnastica</name>
    <dbReference type="NCBI Taxonomy" id="73025"/>
    <lineage>
        <taxon>Eukaryota</taxon>
        <taxon>Discoba</taxon>
        <taxon>Euglenozoa</taxon>
        <taxon>Euglenida</taxon>
        <taxon>Spirocuta</taxon>
        <taxon>Euglenophyceae</taxon>
        <taxon>Eutreptiales</taxon>
        <taxon>Eutreptiaceae</taxon>
        <taxon>Eutreptiella</taxon>
    </lineage>
</organism>
<dbReference type="AlphaFoldDB" id="A0A7S4LJM5"/>
<sequence>MGVWARERREGTCGNLLAFADLKLQMTPCHTTLHLLCTCVFQQSLSVINCDVKALESLDTAVGAKVSTWDGHERLQQTTMGAVGIGKFTLLTMLSPWFPFVCALQ</sequence>
<evidence type="ECO:0000313" key="1">
    <source>
        <dbReference type="EMBL" id="CAE0833617.1"/>
    </source>
</evidence>
<protein>
    <submittedName>
        <fullName evidence="1">Uncharacterized protein</fullName>
    </submittedName>
</protein>
<proteinExistence type="predicted"/>
<dbReference type="EMBL" id="HBJA01130716">
    <property type="protein sequence ID" value="CAE0833617.1"/>
    <property type="molecule type" value="Transcribed_RNA"/>
</dbReference>
<gene>
    <name evidence="1" type="ORF">EGYM00163_LOCUS44913</name>
</gene>